<evidence type="ECO:0000259" key="6">
    <source>
        <dbReference type="Pfam" id="PF08573"/>
    </source>
</evidence>
<protein>
    <recommendedName>
        <fullName evidence="6">DNA endonuclease activator Ctp1 C-terminal domain-containing protein</fullName>
    </recommendedName>
</protein>
<feature type="region of interest" description="Disordered" evidence="5">
    <location>
        <begin position="370"/>
        <end position="409"/>
    </location>
</feature>
<dbReference type="OrthoDB" id="5801062at2759"/>
<dbReference type="GO" id="GO:0005634">
    <property type="term" value="C:nucleus"/>
    <property type="evidence" value="ECO:0007669"/>
    <property type="project" value="UniProtKB-SubCell"/>
</dbReference>
<keyword evidence="3" id="KW-0539">Nucleus</keyword>
<dbReference type="GO" id="GO:0006281">
    <property type="term" value="P:DNA repair"/>
    <property type="evidence" value="ECO:0007669"/>
    <property type="project" value="InterPro"/>
</dbReference>
<feature type="region of interest" description="Disordered" evidence="5">
    <location>
        <begin position="279"/>
        <end position="343"/>
    </location>
</feature>
<dbReference type="InterPro" id="IPR013882">
    <property type="entry name" value="Ctp1_C"/>
</dbReference>
<organism evidence="7 8">
    <name type="scientific">Mucor circinelloides f. circinelloides (strain 1006PhL)</name>
    <name type="common">Mucormycosis agent</name>
    <name type="synonym">Calyptromyces circinelloides</name>
    <dbReference type="NCBI Taxonomy" id="1220926"/>
    <lineage>
        <taxon>Eukaryota</taxon>
        <taxon>Fungi</taxon>
        <taxon>Fungi incertae sedis</taxon>
        <taxon>Mucoromycota</taxon>
        <taxon>Mucoromycotina</taxon>
        <taxon>Mucoromycetes</taxon>
        <taxon>Mucorales</taxon>
        <taxon>Mucorineae</taxon>
        <taxon>Mucoraceae</taxon>
        <taxon>Mucor</taxon>
    </lineage>
</organism>
<feature type="compositionally biased region" description="Low complexity" evidence="5">
    <location>
        <begin position="279"/>
        <end position="293"/>
    </location>
</feature>
<sequence>MSTPPPRHIQSELNKLSKQEPADKNSIEHKDWELAYLKLQLDRSRLTVRVQRESKNKQIAEMAKKAASSLESLRQSKEHEMEQIERKYTEQLENQKLEIERLKQLCNHYKDLTAFYQLAKNGDAVVEELNIKIDELESHVDFQSQRIQELEEINTALQTEDPQPTSDVSNANQNDKDLIDSLRQENQDMQQEMDTQRNEKLDLMITMEEHIQMRCRLTATIDSLTKDKLELEAKCRKLHQQVGSTAKPTLKAKTVYQRKTNMTQKSLNTMFYDQTIASAASSPSSTQSAPSPIVSARRTTSTTIDQANQDTSNIPLKRVLSTTLSDKTNSKTQALMQDNKGKSHAVQVKQEQVEVDLTAVIENLTEEQVLPASATRKKPKSNTSAPTTSTSTVRRLAKPASSPTTPDPFLACNGNHRKDRGNMIGGTCTACVNFYGTETIATNIDGLQLELTGEDRIQQNSRHRHYRNQRAKTPPGFWELDFQTPERPSF</sequence>
<dbReference type="Proteomes" id="UP000014254">
    <property type="component" value="Unassembled WGS sequence"/>
</dbReference>
<dbReference type="EMBL" id="KE124022">
    <property type="protein sequence ID" value="EPB85055.1"/>
    <property type="molecule type" value="Genomic_DNA"/>
</dbReference>
<name>S2JZ07_MUCC1</name>
<accession>S2JZ07</accession>
<evidence type="ECO:0000256" key="2">
    <source>
        <dbReference type="ARBA" id="ARBA00022763"/>
    </source>
</evidence>
<dbReference type="eggNOG" id="ENOG502TAR1">
    <property type="taxonomic scope" value="Eukaryota"/>
</dbReference>
<keyword evidence="4" id="KW-0175">Coiled coil</keyword>
<evidence type="ECO:0000256" key="3">
    <source>
        <dbReference type="ARBA" id="ARBA00023242"/>
    </source>
</evidence>
<dbReference type="InParanoid" id="S2JZ07"/>
<evidence type="ECO:0000313" key="8">
    <source>
        <dbReference type="Proteomes" id="UP000014254"/>
    </source>
</evidence>
<reference evidence="8" key="1">
    <citation type="submission" date="2013-05" db="EMBL/GenBank/DDBJ databases">
        <title>The Genome sequence of Mucor circinelloides f. circinelloides 1006PhL.</title>
        <authorList>
            <consortium name="The Broad Institute Genomics Platform"/>
            <person name="Cuomo C."/>
            <person name="Earl A."/>
            <person name="Findley K."/>
            <person name="Lee S.C."/>
            <person name="Walker B."/>
            <person name="Young S."/>
            <person name="Zeng Q."/>
            <person name="Gargeya S."/>
            <person name="Fitzgerald M."/>
            <person name="Haas B."/>
            <person name="Abouelleil A."/>
            <person name="Allen A.W."/>
            <person name="Alvarado L."/>
            <person name="Arachchi H.M."/>
            <person name="Berlin A.M."/>
            <person name="Chapman S.B."/>
            <person name="Gainer-Dewar J."/>
            <person name="Goldberg J."/>
            <person name="Griggs A."/>
            <person name="Gujja S."/>
            <person name="Hansen M."/>
            <person name="Howarth C."/>
            <person name="Imamovic A."/>
            <person name="Ireland A."/>
            <person name="Larimer J."/>
            <person name="McCowan C."/>
            <person name="Murphy C."/>
            <person name="Pearson M."/>
            <person name="Poon T.W."/>
            <person name="Priest M."/>
            <person name="Roberts A."/>
            <person name="Saif S."/>
            <person name="Shea T."/>
            <person name="Sisk P."/>
            <person name="Sykes S."/>
            <person name="Wortman J."/>
            <person name="Nusbaum C."/>
            <person name="Birren B."/>
        </authorList>
    </citation>
    <scope>NUCLEOTIDE SEQUENCE [LARGE SCALE GENOMIC DNA]</scope>
    <source>
        <strain evidence="8">1006PhL</strain>
    </source>
</reference>
<dbReference type="OMA" id="MIGGTCT"/>
<dbReference type="AlphaFoldDB" id="S2JZ07"/>
<feature type="compositionally biased region" description="Low complexity" evidence="5">
    <location>
        <begin position="381"/>
        <end position="392"/>
    </location>
</feature>
<feature type="domain" description="DNA endonuclease activator Ctp1 C-terminal" evidence="6">
    <location>
        <begin position="454"/>
        <end position="484"/>
    </location>
</feature>
<feature type="compositionally biased region" description="Basic and acidic residues" evidence="5">
    <location>
        <begin position="15"/>
        <end position="25"/>
    </location>
</feature>
<gene>
    <name evidence="7" type="ORF">HMPREF1544_08184</name>
</gene>
<comment type="subcellular location">
    <subcellularLocation>
        <location evidence="1">Nucleus</location>
    </subcellularLocation>
</comment>
<evidence type="ECO:0000256" key="5">
    <source>
        <dbReference type="SAM" id="MobiDB-lite"/>
    </source>
</evidence>
<dbReference type="VEuPathDB" id="FungiDB:HMPREF1544_08184"/>
<evidence type="ECO:0000256" key="1">
    <source>
        <dbReference type="ARBA" id="ARBA00004123"/>
    </source>
</evidence>
<dbReference type="Pfam" id="PF08573">
    <property type="entry name" value="SAE2"/>
    <property type="match status" value="1"/>
</dbReference>
<proteinExistence type="predicted"/>
<keyword evidence="2" id="KW-0227">DNA damage</keyword>
<feature type="region of interest" description="Disordered" evidence="5">
    <location>
        <begin position="1"/>
        <end position="25"/>
    </location>
</feature>
<evidence type="ECO:0000256" key="4">
    <source>
        <dbReference type="SAM" id="Coils"/>
    </source>
</evidence>
<evidence type="ECO:0000313" key="7">
    <source>
        <dbReference type="EMBL" id="EPB85055.1"/>
    </source>
</evidence>
<dbReference type="STRING" id="1220926.S2JZ07"/>
<keyword evidence="8" id="KW-1185">Reference proteome</keyword>
<feature type="coiled-coil region" evidence="4">
    <location>
        <begin position="67"/>
        <end position="241"/>
    </location>
</feature>
<feature type="compositionally biased region" description="Polar residues" evidence="5">
    <location>
        <begin position="297"/>
        <end position="336"/>
    </location>
</feature>